<evidence type="ECO:0000259" key="1">
    <source>
        <dbReference type="SMART" id="SM01008"/>
    </source>
</evidence>
<accession>A0A6J6EV71</accession>
<dbReference type="PANTHER" id="PTHR11908:SF157">
    <property type="entry name" value="XANTHINE DEHYDROGENASE SUBUNIT D-RELATED"/>
    <property type="match status" value="1"/>
</dbReference>
<reference evidence="2" key="1">
    <citation type="submission" date="2020-05" db="EMBL/GenBank/DDBJ databases">
        <authorList>
            <person name="Chiriac C."/>
            <person name="Salcher M."/>
            <person name="Ghai R."/>
            <person name="Kavagutti S V."/>
        </authorList>
    </citation>
    <scope>NUCLEOTIDE SEQUENCE</scope>
</reference>
<dbReference type="InterPro" id="IPR017609">
    <property type="entry name" value="Xanthine_dehydrogenase_dsu"/>
</dbReference>
<dbReference type="SMART" id="SM01008">
    <property type="entry name" value="Ald_Xan_dh_C"/>
    <property type="match status" value="1"/>
</dbReference>
<dbReference type="PANTHER" id="PTHR11908">
    <property type="entry name" value="XANTHINE DEHYDROGENASE"/>
    <property type="match status" value="1"/>
</dbReference>
<dbReference type="GO" id="GO:0016491">
    <property type="term" value="F:oxidoreductase activity"/>
    <property type="evidence" value="ECO:0007669"/>
    <property type="project" value="InterPro"/>
</dbReference>
<gene>
    <name evidence="2" type="ORF">UFOPK1722_00844</name>
</gene>
<dbReference type="InterPro" id="IPR000674">
    <property type="entry name" value="Ald_Oxase/Xan_DH_a/b"/>
</dbReference>
<proteinExistence type="predicted"/>
<dbReference type="InterPro" id="IPR036856">
    <property type="entry name" value="Ald_Oxase/Xan_DH_a/b_sf"/>
</dbReference>
<dbReference type="Pfam" id="PF20256">
    <property type="entry name" value="MoCoBD_2"/>
    <property type="match status" value="1"/>
</dbReference>
<dbReference type="Gene3D" id="3.30.365.10">
    <property type="entry name" value="Aldehyde oxidase/xanthine dehydrogenase, molybdopterin binding domain"/>
    <property type="match status" value="4"/>
</dbReference>
<evidence type="ECO:0000313" key="2">
    <source>
        <dbReference type="EMBL" id="CAB4578533.1"/>
    </source>
</evidence>
<dbReference type="GO" id="GO:0005506">
    <property type="term" value="F:iron ion binding"/>
    <property type="evidence" value="ECO:0007669"/>
    <property type="project" value="InterPro"/>
</dbReference>
<name>A0A6J6EV71_9ZZZZ</name>
<feature type="domain" description="Aldehyde oxidase/xanthine dehydrogenase a/b hammerhead" evidence="1">
    <location>
        <begin position="28"/>
        <end position="136"/>
    </location>
</feature>
<dbReference type="EMBL" id="CAEZTS010000062">
    <property type="protein sequence ID" value="CAB4578533.1"/>
    <property type="molecule type" value="Genomic_DNA"/>
</dbReference>
<dbReference type="Pfam" id="PF01315">
    <property type="entry name" value="Ald_Xan_dh_C"/>
    <property type="match status" value="1"/>
</dbReference>
<dbReference type="NCBIfam" id="TIGR03196">
    <property type="entry name" value="pucD"/>
    <property type="match status" value="1"/>
</dbReference>
<dbReference type="SUPFAM" id="SSF54665">
    <property type="entry name" value="CO dehydrogenase molybdoprotein N-domain-like"/>
    <property type="match status" value="1"/>
</dbReference>
<protein>
    <submittedName>
        <fullName evidence="2">Unannotated protein</fullName>
    </submittedName>
</protein>
<dbReference type="InterPro" id="IPR046867">
    <property type="entry name" value="AldOxase/xan_DH_MoCoBD2"/>
</dbReference>
<dbReference type="Pfam" id="PF02738">
    <property type="entry name" value="MoCoBD_1"/>
    <property type="match status" value="1"/>
</dbReference>
<dbReference type="SUPFAM" id="SSF56003">
    <property type="entry name" value="Molybdenum cofactor-binding domain"/>
    <property type="match status" value="1"/>
</dbReference>
<organism evidence="2">
    <name type="scientific">freshwater metagenome</name>
    <dbReference type="NCBI Taxonomy" id="449393"/>
    <lineage>
        <taxon>unclassified sequences</taxon>
        <taxon>metagenomes</taxon>
        <taxon>ecological metagenomes</taxon>
    </lineage>
</organism>
<dbReference type="InterPro" id="IPR016208">
    <property type="entry name" value="Ald_Oxase/xanthine_DH-like"/>
</dbReference>
<dbReference type="Gene3D" id="3.90.1170.50">
    <property type="entry name" value="Aldehyde oxidase/xanthine dehydrogenase, a/b hammerhead"/>
    <property type="match status" value="1"/>
</dbReference>
<dbReference type="AlphaFoldDB" id="A0A6J6EV71"/>
<sequence>MSVVTGSSTRFGALGSNANRPDGNAKVQGGFAFSSDMWAENMLWGATMRSPHPHARLVSIDASEAWKIPGVECVVTADDVPGLPNYGLIMQDQPVFARVGDTVRYLGEPILAVAADHPETCRRALAAIKVQYEVLEPVTDPERCIDGSAPPLHPDGNVFRHQRILAGDQTIVGEIQVEGTYEIGMQDQAFLGLEAALAVPDTGGDGVELYIATQWLHEDRKQIAACLGLPEEKVRLVLGGVGGAFGAREDISLQVHTCLLALRTGRPVRISYSREESFFGHVHRHPATIWMRHHADAQGHILRIESRMVFDGGAYCSTSPAVLINAITHTQGPYKCDNATVDGWALRTNNPPCGAMRGFGVVQACFAHESQMDKLAAATGLSPVEVRLRNAMETGDRLITGQIMDSVAPVARCIRETDAIPLPPPMSVDANELLVPGGTGLTALPSNIRRGIGWGVSIKNLMYSEGFDDFSTARCRIADGAVHVKFATAEVGQGFVMLAQQIARSVLGVDDVFLDPIDTQVGSAGSTSASRQTWMSGGAVDAACRAVRDELLDLVAASRGLVRQELRIDGTDIVDGLTGARIPVAEVIGDHEIDHTVEYHHPATEDLDENGQGNCHVAFAFVAHRAVVDVDPDLGLVKVVQIATAQDVGRVLNPLSVQGQVEGGIAQGLGLAVMEEIIVTDGKVRNPSFTDYLLPTFLDAPTVDMVLIEEPEPKSPLGAKGVGEPPCVSVTPAIANAIRNAIGRELPRVPVRPYDICL</sequence>
<dbReference type="InterPro" id="IPR008274">
    <property type="entry name" value="AldOxase/xan_DH_MoCoBD1"/>
</dbReference>
<dbReference type="InterPro" id="IPR037165">
    <property type="entry name" value="AldOxase/xan_DH_Mopterin-bd_sf"/>
</dbReference>